<keyword evidence="7" id="KW-0863">Zinc-finger</keyword>
<evidence type="ECO:0000256" key="4">
    <source>
        <dbReference type="ARBA" id="ARBA00023015"/>
    </source>
</evidence>
<keyword evidence="4 7" id="KW-0805">Transcription regulation</keyword>
<comment type="caution">
    <text evidence="9">The sequence shown here is derived from an EMBL/GenBank/DDBJ whole genome shotgun (WGS) entry which is preliminary data.</text>
</comment>
<keyword evidence="7" id="KW-0479">Metal-binding</keyword>
<proteinExistence type="inferred from homology"/>
<dbReference type="GO" id="GO:0045892">
    <property type="term" value="P:negative regulation of DNA-templated transcription"/>
    <property type="evidence" value="ECO:0007669"/>
    <property type="project" value="UniProtKB-UniRule"/>
</dbReference>
<evidence type="ECO:0000256" key="7">
    <source>
        <dbReference type="HAMAP-Rule" id="MF_00440"/>
    </source>
</evidence>
<dbReference type="InterPro" id="IPR003796">
    <property type="entry name" value="RNR_NrdR-like"/>
</dbReference>
<evidence type="ECO:0000259" key="8">
    <source>
        <dbReference type="PROSITE" id="PS51161"/>
    </source>
</evidence>
<evidence type="ECO:0000256" key="3">
    <source>
        <dbReference type="ARBA" id="ARBA00022840"/>
    </source>
</evidence>
<dbReference type="PANTHER" id="PTHR30455">
    <property type="entry name" value="TRANSCRIPTIONAL REPRESSOR NRDR"/>
    <property type="match status" value="1"/>
</dbReference>
<dbReference type="GO" id="GO:0003677">
    <property type="term" value="F:DNA binding"/>
    <property type="evidence" value="ECO:0007669"/>
    <property type="project" value="UniProtKB-KW"/>
</dbReference>
<organism evidence="9 10">
    <name type="scientific">Candidatus Falkowbacteria bacterium RIFOXYD2_FULL_34_120</name>
    <dbReference type="NCBI Taxonomy" id="1798007"/>
    <lineage>
        <taxon>Bacteria</taxon>
        <taxon>Candidatus Falkowiibacteriota</taxon>
    </lineage>
</organism>
<protein>
    <recommendedName>
        <fullName evidence="7">Transcriptional repressor NrdR</fullName>
    </recommendedName>
</protein>
<evidence type="ECO:0000256" key="2">
    <source>
        <dbReference type="ARBA" id="ARBA00022741"/>
    </source>
</evidence>
<comment type="similarity">
    <text evidence="7">Belongs to the NrdR family.</text>
</comment>
<keyword evidence="2 7" id="KW-0547">Nucleotide-binding</keyword>
<dbReference type="InterPro" id="IPR055173">
    <property type="entry name" value="NrdR-like_N"/>
</dbReference>
<reference evidence="9 10" key="1">
    <citation type="journal article" date="2016" name="Nat. Commun.">
        <title>Thousands of microbial genomes shed light on interconnected biogeochemical processes in an aquifer system.</title>
        <authorList>
            <person name="Anantharaman K."/>
            <person name="Brown C.T."/>
            <person name="Hug L.A."/>
            <person name="Sharon I."/>
            <person name="Castelle C.J."/>
            <person name="Probst A.J."/>
            <person name="Thomas B.C."/>
            <person name="Singh A."/>
            <person name="Wilkins M.J."/>
            <person name="Karaoz U."/>
            <person name="Brodie E.L."/>
            <person name="Williams K.H."/>
            <person name="Hubbard S.S."/>
            <person name="Banfield J.F."/>
        </authorList>
    </citation>
    <scope>NUCLEOTIDE SEQUENCE [LARGE SCALE GENOMIC DNA]</scope>
</reference>
<dbReference type="InterPro" id="IPR005144">
    <property type="entry name" value="ATP-cone_dom"/>
</dbReference>
<accession>A0A1F5TRN8</accession>
<keyword evidence="1 7" id="KW-0678">Repressor</keyword>
<evidence type="ECO:0000313" key="10">
    <source>
        <dbReference type="Proteomes" id="UP000177579"/>
    </source>
</evidence>
<keyword evidence="7" id="KW-0862">Zinc</keyword>
<gene>
    <name evidence="7" type="primary">nrdR</name>
    <name evidence="9" type="ORF">A2531_02450</name>
</gene>
<evidence type="ECO:0000256" key="1">
    <source>
        <dbReference type="ARBA" id="ARBA00022491"/>
    </source>
</evidence>
<dbReference type="AlphaFoldDB" id="A0A1F5TRN8"/>
<dbReference type="NCBIfam" id="TIGR00244">
    <property type="entry name" value="transcriptional regulator NrdR"/>
    <property type="match status" value="1"/>
</dbReference>
<dbReference type="PROSITE" id="PS51161">
    <property type="entry name" value="ATP_CONE"/>
    <property type="match status" value="1"/>
</dbReference>
<evidence type="ECO:0000256" key="5">
    <source>
        <dbReference type="ARBA" id="ARBA00023125"/>
    </source>
</evidence>
<keyword evidence="5 7" id="KW-0238">DNA-binding</keyword>
<evidence type="ECO:0000256" key="6">
    <source>
        <dbReference type="ARBA" id="ARBA00023163"/>
    </source>
</evidence>
<sequence length="156" mass="18425">MKCPVCYYQDTKVIDSRVASDGLSIRRRRECLKCGFRFSTYESIEILDLTVVKRDGSKELYNRDKLIRGLKRSLEKRPITEDKFKKLIGSIERDLQVLRKAEVTSSRVGQIIMKHLRKIDQIAYIRFASVYQAFDNIETFRKELDKLVSKKKRNNK</sequence>
<dbReference type="Proteomes" id="UP000177579">
    <property type="component" value="Unassembled WGS sequence"/>
</dbReference>
<name>A0A1F5TRN8_9BACT</name>
<feature type="zinc finger region" evidence="7">
    <location>
        <begin position="3"/>
        <end position="34"/>
    </location>
</feature>
<dbReference type="Pfam" id="PF03477">
    <property type="entry name" value="ATP-cone"/>
    <property type="match status" value="1"/>
</dbReference>
<comment type="cofactor">
    <cofactor evidence="7">
        <name>Zn(2+)</name>
        <dbReference type="ChEBI" id="CHEBI:29105"/>
    </cofactor>
    <text evidence="7">Binds 1 zinc ion.</text>
</comment>
<dbReference type="EMBL" id="MFGO01000008">
    <property type="protein sequence ID" value="OGF41529.1"/>
    <property type="molecule type" value="Genomic_DNA"/>
</dbReference>
<dbReference type="PANTHER" id="PTHR30455:SF2">
    <property type="entry name" value="TRANSCRIPTIONAL REPRESSOR NRDR"/>
    <property type="match status" value="1"/>
</dbReference>
<evidence type="ECO:0000313" key="9">
    <source>
        <dbReference type="EMBL" id="OGF41529.1"/>
    </source>
</evidence>
<comment type="function">
    <text evidence="7">Negatively regulates transcription of bacterial ribonucleotide reductase nrd genes and operons by binding to NrdR-boxes.</text>
</comment>
<dbReference type="GO" id="GO:0008270">
    <property type="term" value="F:zinc ion binding"/>
    <property type="evidence" value="ECO:0007669"/>
    <property type="project" value="UniProtKB-UniRule"/>
</dbReference>
<feature type="domain" description="ATP-cone" evidence="8">
    <location>
        <begin position="49"/>
        <end position="139"/>
    </location>
</feature>
<keyword evidence="6 7" id="KW-0804">Transcription</keyword>
<dbReference type="Pfam" id="PF22811">
    <property type="entry name" value="Zn_ribbon_NrdR"/>
    <property type="match status" value="1"/>
</dbReference>
<dbReference type="HAMAP" id="MF_00440">
    <property type="entry name" value="NrdR"/>
    <property type="match status" value="1"/>
</dbReference>
<keyword evidence="3 7" id="KW-0067">ATP-binding</keyword>
<dbReference type="GO" id="GO:0005524">
    <property type="term" value="F:ATP binding"/>
    <property type="evidence" value="ECO:0007669"/>
    <property type="project" value="UniProtKB-UniRule"/>
</dbReference>